<sequence>MNKKKIYLLLTDTGTLFTRTIKLFTKKPYNHASIAFDSKLLETYSFGRKKPGNPFIGGFVKESVHTGLFEHARGAIFSCNVTEEQMEKLKQFMQQIESQKHCYKYNFIGLFALLLNKPITRGNAFFCSEFVATALHESSILHFSKPLSLITPHDLQQDDRFELIYEGPLTNLRVEPLRSTASRFGIV</sequence>
<dbReference type="EMBL" id="PIOD01000020">
    <property type="protein sequence ID" value="RDW16253.1"/>
    <property type="molecule type" value="Genomic_DNA"/>
</dbReference>
<accession>A0A3D8PJJ0</accession>
<dbReference type="OrthoDB" id="1645744at2"/>
<organism evidence="1 2">
    <name type="scientific">Oceanobacillus chungangensis</name>
    <dbReference type="NCBI Taxonomy" id="1229152"/>
    <lineage>
        <taxon>Bacteria</taxon>
        <taxon>Bacillati</taxon>
        <taxon>Bacillota</taxon>
        <taxon>Bacilli</taxon>
        <taxon>Bacillales</taxon>
        <taxon>Bacillaceae</taxon>
        <taxon>Oceanobacillus</taxon>
    </lineage>
</organism>
<evidence type="ECO:0000313" key="2">
    <source>
        <dbReference type="Proteomes" id="UP000256520"/>
    </source>
</evidence>
<comment type="caution">
    <text evidence="1">The sequence shown here is derived from an EMBL/GenBank/DDBJ whole genome shotgun (WGS) entry which is preliminary data.</text>
</comment>
<gene>
    <name evidence="1" type="ORF">CWR45_15375</name>
</gene>
<dbReference type="Proteomes" id="UP000256520">
    <property type="component" value="Unassembled WGS sequence"/>
</dbReference>
<dbReference type="RefSeq" id="WP_115750756.1">
    <property type="nucleotide sequence ID" value="NZ_PIOD01000020.1"/>
</dbReference>
<evidence type="ECO:0000313" key="1">
    <source>
        <dbReference type="EMBL" id="RDW16253.1"/>
    </source>
</evidence>
<keyword evidence="2" id="KW-1185">Reference proteome</keyword>
<dbReference type="SUPFAM" id="SSF54001">
    <property type="entry name" value="Cysteine proteinases"/>
    <property type="match status" value="1"/>
</dbReference>
<dbReference type="InterPro" id="IPR038765">
    <property type="entry name" value="Papain-like_cys_pep_sf"/>
</dbReference>
<dbReference type="Gene3D" id="3.90.1720.10">
    <property type="entry name" value="endopeptidase domain like (from Nostoc punctiforme)"/>
    <property type="match status" value="1"/>
</dbReference>
<name>A0A3D8PJJ0_9BACI</name>
<protein>
    <submittedName>
        <fullName evidence="1">Uncharacterized protein</fullName>
    </submittedName>
</protein>
<proteinExistence type="predicted"/>
<reference evidence="2" key="1">
    <citation type="submission" date="2017-11" db="EMBL/GenBank/DDBJ databases">
        <authorList>
            <person name="Zhu W."/>
        </authorList>
    </citation>
    <scope>NUCLEOTIDE SEQUENCE [LARGE SCALE GENOMIC DNA]</scope>
    <source>
        <strain evidence="2">CAU 1051</strain>
    </source>
</reference>
<dbReference type="AlphaFoldDB" id="A0A3D8PJJ0"/>